<name>A0AAR5P9A4_DENPD</name>
<comment type="similarity">
    <text evidence="5">Belongs to the Fanconi anemia protein FANCD2 family.</text>
</comment>
<evidence type="ECO:0000256" key="3">
    <source>
        <dbReference type="ARBA" id="ARBA00022843"/>
    </source>
</evidence>
<comment type="subcellular location">
    <subcellularLocation>
        <location evidence="1">Nucleus</location>
    </subcellularLocation>
</comment>
<keyword evidence="2" id="KW-1017">Isopeptide bond</keyword>
<dbReference type="PANTHER" id="PTHR32086">
    <property type="entry name" value="FANCONI ANEMIA GROUP D2 PROTEIN"/>
    <property type="match status" value="1"/>
</dbReference>
<evidence type="ECO:0000256" key="4">
    <source>
        <dbReference type="ARBA" id="ARBA00023242"/>
    </source>
</evidence>
<dbReference type="InterPro" id="IPR029448">
    <property type="entry name" value="FANCD2"/>
</dbReference>
<dbReference type="GO" id="GO:0031573">
    <property type="term" value="P:mitotic intra-S DNA damage checkpoint signaling"/>
    <property type="evidence" value="ECO:0007669"/>
    <property type="project" value="TreeGrafter"/>
</dbReference>
<evidence type="ECO:0000256" key="6">
    <source>
        <dbReference type="SAM" id="MobiDB-lite"/>
    </source>
</evidence>
<dbReference type="EnsemblMetazoa" id="XM_019901667.1">
    <property type="protein sequence ID" value="XP_019757226.1"/>
    <property type="gene ID" value="LOC109535725"/>
</dbReference>
<dbReference type="GO" id="GO:0000793">
    <property type="term" value="C:condensed chromosome"/>
    <property type="evidence" value="ECO:0007669"/>
    <property type="project" value="TreeGrafter"/>
</dbReference>
<dbReference type="GO" id="GO:1990918">
    <property type="term" value="P:double-strand break repair involved in meiotic recombination"/>
    <property type="evidence" value="ECO:0007669"/>
    <property type="project" value="TreeGrafter"/>
</dbReference>
<evidence type="ECO:0000313" key="7">
    <source>
        <dbReference type="EnsemblMetazoa" id="XP_019757226.1"/>
    </source>
</evidence>
<dbReference type="GeneID" id="109535725"/>
<reference evidence="7" key="2">
    <citation type="submission" date="2024-08" db="UniProtKB">
        <authorList>
            <consortium name="EnsemblMetazoa"/>
        </authorList>
    </citation>
    <scope>IDENTIFICATION</scope>
</reference>
<keyword evidence="4" id="KW-0539">Nucleus</keyword>
<accession>A0AAR5P9A4</accession>
<reference evidence="8" key="1">
    <citation type="journal article" date="2013" name="Genome Biol.">
        <title>Draft genome of the mountain pine beetle, Dendroctonus ponderosae Hopkins, a major forest pest.</title>
        <authorList>
            <person name="Keeling C.I."/>
            <person name="Yuen M.M."/>
            <person name="Liao N.Y."/>
            <person name="Docking T.R."/>
            <person name="Chan S.K."/>
            <person name="Taylor G.A."/>
            <person name="Palmquist D.L."/>
            <person name="Jackman S.D."/>
            <person name="Nguyen A."/>
            <person name="Li M."/>
            <person name="Henderson H."/>
            <person name="Janes J.K."/>
            <person name="Zhao Y."/>
            <person name="Pandoh P."/>
            <person name="Moore R."/>
            <person name="Sperling F.A."/>
            <person name="Huber D.P."/>
            <person name="Birol I."/>
            <person name="Jones S.J."/>
            <person name="Bohlmann J."/>
        </authorList>
    </citation>
    <scope>NUCLEOTIDE SEQUENCE</scope>
</reference>
<feature type="compositionally biased region" description="Polar residues" evidence="6">
    <location>
        <begin position="1267"/>
        <end position="1278"/>
    </location>
</feature>
<proteinExistence type="inferred from homology"/>
<evidence type="ECO:0000256" key="1">
    <source>
        <dbReference type="ARBA" id="ARBA00004123"/>
    </source>
</evidence>
<dbReference type="GO" id="GO:0036297">
    <property type="term" value="P:interstrand cross-link repair"/>
    <property type="evidence" value="ECO:0007669"/>
    <property type="project" value="TreeGrafter"/>
</dbReference>
<sequence>MEDTVSEELRKVLSDVGITLTSNPEDPLILHQEQALLVRELSRYVQSNVNKEFLKNLQAFCRSETHFRKFLSPTKFQKAADSDTGFYQDSLFSIFLKVPDLQDDVIELLLESITSIATKTTEDTSWLRTLLKPLRCIPTLNNGSALSEKLLDILEISTFPCQLEILEAIPEIIPDSQCDLAAKQLTVLLKENEELCGAIVDCLTALNLETDVKSELYDRILARILVGVSFKAYHILIKFVLSDFKSQNLPTLIKIRNSLDNLMGGSFKENGSDKTVIFYCLQNAALTQKLVAEGWLNTISSFKLHSDHKPIDFLIMFMLHKTCEMRKRIIEAIFRKRVSLGLFKEALLQRTFDKYLTQQLLKDYIRNIMQIGCCLLRFAKDEVVAKFAICLFESLFKHQYTSAVYRGEILSNLISLTGSNDHHTVSCVLQLVLSLVRNEHQKMQTHIVLLMLLLEKLDTLDLKDVKIVFDILCSLLCGEKAEESFSGFKDQLYNIIRKQLSCSQKTVKHKGIISAIVMVKHTASVESEQISEEALEKSELMRKLAPGPAKEAADLLELVSCACEHNPGLMCLYYDQLASILASELVLNKHFLYWLYKKVEDDFQATFLTETTPEGTDDVHFSMQYMLNRAEETDTVFSINIAGDIFCEKTDNILLLASNFRVLRLLHFRQHSNLSEIDSLLGCGVILPDVDAPDELEPNQIAQVIDSLFHCVNWFREVINAFVTQKDALIQERVVKRLDDLLEVERKLQVFLKQMPGHNLPLSYLHSMQTGAKPSAVAEPKPVKPPRKKIKSAPVVTNETCNITVNTQQSIKSVATGGSSRSSVSPQFREMDTDLICLIKYPLKFDEDELSGIHLNICQLKFIFADFISKLLLVTRHKNMGLSHLNDVSPEHLMRDCVRIVRNINKFLDIIVKKIDQLLEEGTESYCTDEASDVKTCLGDIFEIYYLIFQWQGFQHSGNADLLKSILKSAKNMNSQTMISINKLVLDFAIKMNKFEKHCLHLSHATSLIRSIEAAHSLTAPTLEIKKILSSLAQTFLSRRWYDHIGKLDQGQACNQHMDILIKAYLKDISTEAVTEIVDSLLQDIESLEPKDGCLPKLPAIDRKNFQVFYLELCNRLLDATKIEIQSLSNAGHLTLWRNVATAMVNLMEVAKIVQNRTMACFMKKANGILKVFLNQGIPMMEIMMKMHTDEVYNILKTIQATTRFLHHLCCTSKVTRDASVVAHIPSFKLTIESIIYRVKAALVANNCSSAFWMGNLRNKGIDGQDIMSQSTTASSSDCQHEMDTDQLPSEDDDDQNIINQEHLENDSMESEVFG</sequence>
<protein>
    <recommendedName>
        <fullName evidence="9">Fanconi anemia group D2 protein</fullName>
    </recommendedName>
</protein>
<evidence type="ECO:0000313" key="8">
    <source>
        <dbReference type="Proteomes" id="UP000019118"/>
    </source>
</evidence>
<keyword evidence="8" id="KW-1185">Reference proteome</keyword>
<dbReference type="Pfam" id="PF14631">
    <property type="entry name" value="FancD2"/>
    <property type="match status" value="2"/>
</dbReference>
<evidence type="ECO:0000256" key="2">
    <source>
        <dbReference type="ARBA" id="ARBA00022499"/>
    </source>
</evidence>
<dbReference type="Proteomes" id="UP000019118">
    <property type="component" value="Unassembled WGS sequence"/>
</dbReference>
<feature type="region of interest" description="Disordered" evidence="6">
    <location>
        <begin position="1267"/>
        <end position="1315"/>
    </location>
</feature>
<dbReference type="GO" id="GO:0007129">
    <property type="term" value="P:homologous chromosome pairing at meiosis"/>
    <property type="evidence" value="ECO:0007669"/>
    <property type="project" value="TreeGrafter"/>
</dbReference>
<dbReference type="GO" id="GO:0070182">
    <property type="term" value="F:DNA polymerase binding"/>
    <property type="evidence" value="ECO:0007669"/>
    <property type="project" value="TreeGrafter"/>
</dbReference>
<dbReference type="KEGG" id="dpa:109535725"/>
<dbReference type="PANTHER" id="PTHR32086:SF0">
    <property type="entry name" value="FANCONI ANEMIA GROUP D2 PROTEIN"/>
    <property type="match status" value="1"/>
</dbReference>
<keyword evidence="3" id="KW-0832">Ubl conjugation</keyword>
<evidence type="ECO:0000256" key="5">
    <source>
        <dbReference type="ARBA" id="ARBA00093456"/>
    </source>
</evidence>
<organism evidence="7 8">
    <name type="scientific">Dendroctonus ponderosae</name>
    <name type="common">Mountain pine beetle</name>
    <dbReference type="NCBI Taxonomy" id="77166"/>
    <lineage>
        <taxon>Eukaryota</taxon>
        <taxon>Metazoa</taxon>
        <taxon>Ecdysozoa</taxon>
        <taxon>Arthropoda</taxon>
        <taxon>Hexapoda</taxon>
        <taxon>Insecta</taxon>
        <taxon>Pterygota</taxon>
        <taxon>Neoptera</taxon>
        <taxon>Endopterygota</taxon>
        <taxon>Coleoptera</taxon>
        <taxon>Polyphaga</taxon>
        <taxon>Cucujiformia</taxon>
        <taxon>Curculionidae</taxon>
        <taxon>Scolytinae</taxon>
        <taxon>Dendroctonus</taxon>
    </lineage>
</organism>
<evidence type="ECO:0008006" key="9">
    <source>
        <dbReference type="Google" id="ProtNLM"/>
    </source>
</evidence>
<dbReference type="GO" id="GO:0005634">
    <property type="term" value="C:nucleus"/>
    <property type="evidence" value="ECO:0007669"/>
    <property type="project" value="UniProtKB-SubCell"/>
</dbReference>